<feature type="transmembrane region" description="Helical" evidence="1">
    <location>
        <begin position="38"/>
        <end position="64"/>
    </location>
</feature>
<name>A0A1H5TN09_9EURY</name>
<dbReference type="RefSeq" id="WP_103990128.1">
    <property type="nucleotide sequence ID" value="NZ_CP031311.1"/>
</dbReference>
<dbReference type="Proteomes" id="UP000236740">
    <property type="component" value="Unassembled WGS sequence"/>
</dbReference>
<evidence type="ECO:0000256" key="1">
    <source>
        <dbReference type="SAM" id="Phobius"/>
    </source>
</evidence>
<proteinExistence type="predicted"/>
<evidence type="ECO:0000313" key="5">
    <source>
        <dbReference type="Proteomes" id="UP000296733"/>
    </source>
</evidence>
<protein>
    <submittedName>
        <fullName evidence="3">Uncharacterized protein</fullName>
    </submittedName>
</protein>
<dbReference type="KEGG" id="hlm:DV707_06090"/>
<gene>
    <name evidence="2" type="ORF">DV707_06090</name>
    <name evidence="3" type="ORF">SAMN04488133_0330</name>
</gene>
<evidence type="ECO:0000313" key="3">
    <source>
        <dbReference type="EMBL" id="SEF64160.1"/>
    </source>
</evidence>
<keyword evidence="4" id="KW-1185">Reference proteome</keyword>
<dbReference type="GeneID" id="39857639"/>
<keyword evidence="1" id="KW-1133">Transmembrane helix</keyword>
<evidence type="ECO:0000313" key="2">
    <source>
        <dbReference type="EMBL" id="QCC47273.1"/>
    </source>
</evidence>
<dbReference type="Proteomes" id="UP000296733">
    <property type="component" value="Chromosome"/>
</dbReference>
<reference evidence="3 4" key="1">
    <citation type="submission" date="2016-10" db="EMBL/GenBank/DDBJ databases">
        <authorList>
            <person name="de Groot N.N."/>
        </authorList>
    </citation>
    <scope>NUCLEOTIDE SEQUENCE [LARGE SCALE GENOMIC DNA]</scope>
    <source>
        <strain evidence="3 4">CGMCC 1.10331</strain>
    </source>
</reference>
<keyword evidence="1" id="KW-0472">Membrane</keyword>
<accession>A0A1H5TN09</accession>
<feature type="transmembrane region" description="Helical" evidence="1">
    <location>
        <begin position="6"/>
        <end position="26"/>
    </location>
</feature>
<dbReference type="OrthoDB" id="330497at2157"/>
<evidence type="ECO:0000313" key="4">
    <source>
        <dbReference type="Proteomes" id="UP000236740"/>
    </source>
</evidence>
<organism evidence="3 4">
    <name type="scientific">Halobellus limi</name>
    <dbReference type="NCBI Taxonomy" id="699433"/>
    <lineage>
        <taxon>Archaea</taxon>
        <taxon>Methanobacteriati</taxon>
        <taxon>Methanobacteriota</taxon>
        <taxon>Stenosarchaea group</taxon>
        <taxon>Halobacteria</taxon>
        <taxon>Halobacteriales</taxon>
        <taxon>Haloferacaceae</taxon>
        <taxon>Halobellus</taxon>
    </lineage>
</organism>
<dbReference type="AlphaFoldDB" id="A0A1H5TN09"/>
<sequence length="69" mass="7289">MAKVGLWANAVGLLISIVATLLLFLHTTNQYHSAIQDIGSIAIAYLGLILLGISISVTGVALLLRSNRD</sequence>
<reference evidence="2 5" key="2">
    <citation type="journal article" date="2019" name="Nat. Commun.">
        <title>A new type of DNA phosphorothioation-based antiviral system in archaea.</title>
        <authorList>
            <person name="Xiong L."/>
            <person name="Liu S."/>
            <person name="Chen S."/>
            <person name="Xiao Y."/>
            <person name="Zhu B."/>
            <person name="Gao Y."/>
            <person name="Zhang Y."/>
            <person name="Chen B."/>
            <person name="Luo J."/>
            <person name="Deng Z."/>
            <person name="Chen X."/>
            <person name="Wang L."/>
            <person name="Chen S."/>
        </authorList>
    </citation>
    <scope>NUCLEOTIDE SEQUENCE [LARGE SCALE GENOMIC DNA]</scope>
    <source>
        <strain evidence="2 5">CGMCC 1.10331</strain>
    </source>
</reference>
<keyword evidence="1" id="KW-0812">Transmembrane</keyword>
<dbReference type="EMBL" id="FNVN01000001">
    <property type="protein sequence ID" value="SEF64160.1"/>
    <property type="molecule type" value="Genomic_DNA"/>
</dbReference>
<dbReference type="EMBL" id="CP031311">
    <property type="protein sequence ID" value="QCC47273.1"/>
    <property type="molecule type" value="Genomic_DNA"/>
</dbReference>